<dbReference type="Pfam" id="PF01553">
    <property type="entry name" value="Acyltransferase"/>
    <property type="match status" value="1"/>
</dbReference>
<feature type="domain" description="Phospholipid/glycerol acyltransferase" evidence="5">
    <location>
        <begin position="71"/>
        <end position="185"/>
    </location>
</feature>
<dbReference type="CDD" id="cd07989">
    <property type="entry name" value="LPLAT_AGPAT-like"/>
    <property type="match status" value="1"/>
</dbReference>
<name>A0ABP3S937_9CAUL</name>
<comment type="pathway">
    <text evidence="1">Lipid metabolism.</text>
</comment>
<keyword evidence="4" id="KW-0812">Transmembrane</keyword>
<keyword evidence="4" id="KW-1133">Transmembrane helix</keyword>
<organism evidence="6 7">
    <name type="scientific">Brevundimonas kwangchunensis</name>
    <dbReference type="NCBI Taxonomy" id="322163"/>
    <lineage>
        <taxon>Bacteria</taxon>
        <taxon>Pseudomonadati</taxon>
        <taxon>Pseudomonadota</taxon>
        <taxon>Alphaproteobacteria</taxon>
        <taxon>Caulobacterales</taxon>
        <taxon>Caulobacteraceae</taxon>
        <taxon>Brevundimonas</taxon>
    </lineage>
</organism>
<dbReference type="SMART" id="SM00563">
    <property type="entry name" value="PlsC"/>
    <property type="match status" value="1"/>
</dbReference>
<proteinExistence type="predicted"/>
<keyword evidence="7" id="KW-1185">Reference proteome</keyword>
<feature type="transmembrane region" description="Helical" evidence="4">
    <location>
        <begin position="7"/>
        <end position="29"/>
    </location>
</feature>
<keyword evidence="3 6" id="KW-0012">Acyltransferase</keyword>
<dbReference type="RefSeq" id="WP_343794675.1">
    <property type="nucleotide sequence ID" value="NZ_BAAAGA010000008.1"/>
</dbReference>
<keyword evidence="2" id="KW-0808">Transferase</keyword>
<accession>A0ABP3S937</accession>
<evidence type="ECO:0000256" key="1">
    <source>
        <dbReference type="ARBA" id="ARBA00005189"/>
    </source>
</evidence>
<sequence>MTTVRSLLFVVWLYLSMALFAVGLSPALLLPYRPAMWVIRGWSKFVLFGLRWIAGVKVEFRGLEHRPEGATLMAGKHQGMLDVIAPFAVLPDNCFIMKKELMPLPFFGWFAWKTKMIAVDRSAHAKALKDMVKQARARHAEGRQILIFPEGTRAEVGAAPDYKPGIAALYRDLDVPCTPIATNSGVHWPAHGFRRYPGTVVFEFLPAIPAGLKRAEFMTVLEERIETASTALLSPRQA</sequence>
<evidence type="ECO:0000313" key="7">
    <source>
        <dbReference type="Proteomes" id="UP001501352"/>
    </source>
</evidence>
<comment type="caution">
    <text evidence="6">The sequence shown here is derived from an EMBL/GenBank/DDBJ whole genome shotgun (WGS) entry which is preliminary data.</text>
</comment>
<dbReference type="InterPro" id="IPR002123">
    <property type="entry name" value="Plipid/glycerol_acylTrfase"/>
</dbReference>
<keyword evidence="4" id="KW-0472">Membrane</keyword>
<evidence type="ECO:0000256" key="3">
    <source>
        <dbReference type="ARBA" id="ARBA00023315"/>
    </source>
</evidence>
<dbReference type="EMBL" id="BAAAGA010000008">
    <property type="protein sequence ID" value="GAA0629414.1"/>
    <property type="molecule type" value="Genomic_DNA"/>
</dbReference>
<dbReference type="PANTHER" id="PTHR10434">
    <property type="entry name" value="1-ACYL-SN-GLYCEROL-3-PHOSPHATE ACYLTRANSFERASE"/>
    <property type="match status" value="1"/>
</dbReference>
<dbReference type="Proteomes" id="UP001501352">
    <property type="component" value="Unassembled WGS sequence"/>
</dbReference>
<gene>
    <name evidence="6" type="ORF">GCM10009422_28570</name>
</gene>
<dbReference type="GO" id="GO:0016746">
    <property type="term" value="F:acyltransferase activity"/>
    <property type="evidence" value="ECO:0007669"/>
    <property type="project" value="UniProtKB-KW"/>
</dbReference>
<protein>
    <submittedName>
        <fullName evidence="6">1-acyl-sn-glycerol-3-phosphate acyltransferase</fullName>
    </submittedName>
</protein>
<dbReference type="SUPFAM" id="SSF69593">
    <property type="entry name" value="Glycerol-3-phosphate (1)-acyltransferase"/>
    <property type="match status" value="1"/>
</dbReference>
<dbReference type="PANTHER" id="PTHR10434:SF40">
    <property type="entry name" value="1-ACYL-SN-GLYCEROL-3-PHOSPHATE ACYLTRANSFERASE"/>
    <property type="match status" value="1"/>
</dbReference>
<evidence type="ECO:0000256" key="2">
    <source>
        <dbReference type="ARBA" id="ARBA00022679"/>
    </source>
</evidence>
<evidence type="ECO:0000313" key="6">
    <source>
        <dbReference type="EMBL" id="GAA0629414.1"/>
    </source>
</evidence>
<evidence type="ECO:0000259" key="5">
    <source>
        <dbReference type="SMART" id="SM00563"/>
    </source>
</evidence>
<evidence type="ECO:0000256" key="4">
    <source>
        <dbReference type="SAM" id="Phobius"/>
    </source>
</evidence>
<reference evidence="7" key="1">
    <citation type="journal article" date="2019" name="Int. J. Syst. Evol. Microbiol.">
        <title>The Global Catalogue of Microorganisms (GCM) 10K type strain sequencing project: providing services to taxonomists for standard genome sequencing and annotation.</title>
        <authorList>
            <consortium name="The Broad Institute Genomics Platform"/>
            <consortium name="The Broad Institute Genome Sequencing Center for Infectious Disease"/>
            <person name="Wu L."/>
            <person name="Ma J."/>
        </authorList>
    </citation>
    <scope>NUCLEOTIDE SEQUENCE [LARGE SCALE GENOMIC DNA]</scope>
    <source>
        <strain evidence="7">JCM 12928</strain>
    </source>
</reference>